<keyword evidence="6" id="KW-0479">Metal-binding</keyword>
<dbReference type="InterPro" id="IPR007581">
    <property type="entry name" value="Endonuclease-V"/>
</dbReference>
<dbReference type="AlphaFoldDB" id="A0A450W8A1"/>
<keyword evidence="6" id="KW-0234">DNA repair</keyword>
<keyword evidence="3 6" id="KW-0540">Nuclease</keyword>
<feature type="binding site" evidence="6">
    <location>
        <position position="108"/>
    </location>
    <ligand>
        <name>Mg(2+)</name>
        <dbReference type="ChEBI" id="CHEBI:18420"/>
    </ligand>
</feature>
<dbReference type="NCBIfam" id="NF008629">
    <property type="entry name" value="PRK11617.1"/>
    <property type="match status" value="1"/>
</dbReference>
<feature type="binding site" evidence="6">
    <location>
        <position position="40"/>
    </location>
    <ligand>
        <name>Mg(2+)</name>
        <dbReference type="ChEBI" id="CHEBI:18420"/>
    </ligand>
</feature>
<evidence type="ECO:0000256" key="1">
    <source>
        <dbReference type="ARBA" id="ARBA00004496"/>
    </source>
</evidence>
<sequence length="219" mass="24112">MGLENWDATPGEAREIQERLRHRVITRDALGAARYVAGIDVGFERNNTITRAAVAVLTFPALELHQQAIARRATSFPYVPGLLSFREAPAVLDALEKLRATPDILLCDGQGIAHPRRLGIASHLGVSTDLPSIGVAKSRLFGVHGPVPEEKGRWTPLLAGQQDNEVIGAVLRTRERVKPLYISIGHRVCLDTAIEYVMACVTRYRLPETTRWAHRLASG</sequence>
<proteinExistence type="inferred from homology"/>
<dbReference type="EMBL" id="CAADFM010000085">
    <property type="protein sequence ID" value="VFK13273.1"/>
    <property type="molecule type" value="Genomic_DNA"/>
</dbReference>
<protein>
    <recommendedName>
        <fullName evidence="6">Endonuclease V</fullName>
        <ecNumber evidence="6">3.1.21.7</ecNumber>
    </recommendedName>
    <alternativeName>
        <fullName evidence="6">Deoxyinosine 3'endonuclease</fullName>
    </alternativeName>
    <alternativeName>
        <fullName evidence="6">Deoxyribonuclease V</fullName>
        <shortName evidence="6">DNase V</shortName>
    </alternativeName>
</protein>
<dbReference type="GO" id="GO:0016891">
    <property type="term" value="F:RNA endonuclease activity producing 5'-phosphomonoesters, hydrolytic mechanism"/>
    <property type="evidence" value="ECO:0007669"/>
    <property type="project" value="TreeGrafter"/>
</dbReference>
<evidence type="ECO:0000313" key="7">
    <source>
        <dbReference type="EMBL" id="VFK13074.1"/>
    </source>
</evidence>
<evidence type="ECO:0000256" key="4">
    <source>
        <dbReference type="ARBA" id="ARBA00022759"/>
    </source>
</evidence>
<name>A0A450W8A1_9GAMM</name>
<dbReference type="GO" id="GO:0000287">
    <property type="term" value="F:magnesium ion binding"/>
    <property type="evidence" value="ECO:0007669"/>
    <property type="project" value="UniProtKB-UniRule"/>
</dbReference>
<dbReference type="GO" id="GO:0043737">
    <property type="term" value="F:deoxyribonuclease V activity"/>
    <property type="evidence" value="ECO:0007669"/>
    <property type="project" value="UniProtKB-UniRule"/>
</dbReference>
<gene>
    <name evidence="6" type="primary">nfi</name>
    <name evidence="8" type="ORF">BECKLPF1236A_GA0070988_100853</name>
    <name evidence="7" type="ORF">BECKLPF1236B_GA0070989_10436</name>
    <name evidence="9" type="ORF">BECKLPF1236C_GA0070990_100124</name>
</gene>
<evidence type="ECO:0000256" key="6">
    <source>
        <dbReference type="HAMAP-Rule" id="MF_00801"/>
    </source>
</evidence>
<keyword evidence="5 6" id="KW-0378">Hydrolase</keyword>
<keyword evidence="6" id="KW-0460">Magnesium</keyword>
<dbReference type="EMBL" id="CAADFP010000012">
    <property type="protein sequence ID" value="VFK24277.1"/>
    <property type="molecule type" value="Genomic_DNA"/>
</dbReference>
<dbReference type="Gene3D" id="3.30.2170.10">
    <property type="entry name" value="archaeoglobus fulgidus dsm 4304 superfamily"/>
    <property type="match status" value="1"/>
</dbReference>
<comment type="catalytic activity">
    <reaction evidence="6">
        <text>Endonucleolytic cleavage at apurinic or apyrimidinic sites to products with a 5'-phosphate.</text>
        <dbReference type="EC" id="3.1.21.7"/>
    </reaction>
</comment>
<accession>A0A450W8A1</accession>
<evidence type="ECO:0000313" key="8">
    <source>
        <dbReference type="EMBL" id="VFK13273.1"/>
    </source>
</evidence>
<dbReference type="GO" id="GO:0003727">
    <property type="term" value="F:single-stranded RNA binding"/>
    <property type="evidence" value="ECO:0007669"/>
    <property type="project" value="TreeGrafter"/>
</dbReference>
<comment type="subcellular location">
    <subcellularLocation>
        <location evidence="1 6">Cytoplasm</location>
    </subcellularLocation>
</comment>
<comment type="similarity">
    <text evidence="6">Belongs to the endonuclease V family.</text>
</comment>
<dbReference type="PANTHER" id="PTHR28511">
    <property type="entry name" value="ENDONUCLEASE V"/>
    <property type="match status" value="1"/>
</dbReference>
<evidence type="ECO:0000313" key="9">
    <source>
        <dbReference type="EMBL" id="VFK24277.1"/>
    </source>
</evidence>
<evidence type="ECO:0000256" key="2">
    <source>
        <dbReference type="ARBA" id="ARBA00022490"/>
    </source>
</evidence>
<dbReference type="EMBL" id="CAADFK010000043">
    <property type="protein sequence ID" value="VFK13074.1"/>
    <property type="molecule type" value="Genomic_DNA"/>
</dbReference>
<evidence type="ECO:0000256" key="3">
    <source>
        <dbReference type="ARBA" id="ARBA00022722"/>
    </source>
</evidence>
<dbReference type="GO" id="GO:0006281">
    <property type="term" value="P:DNA repair"/>
    <property type="evidence" value="ECO:0007669"/>
    <property type="project" value="UniProtKB-UniRule"/>
</dbReference>
<comment type="cofactor">
    <cofactor evidence="6">
        <name>Mg(2+)</name>
        <dbReference type="ChEBI" id="CHEBI:18420"/>
    </cofactor>
</comment>
<dbReference type="HAMAP" id="MF_00801">
    <property type="entry name" value="Endonuclease_5"/>
    <property type="match status" value="1"/>
</dbReference>
<keyword evidence="2 6" id="KW-0963">Cytoplasm</keyword>
<dbReference type="GO" id="GO:0005737">
    <property type="term" value="C:cytoplasm"/>
    <property type="evidence" value="ECO:0007669"/>
    <property type="project" value="UniProtKB-SubCell"/>
</dbReference>
<dbReference type="PANTHER" id="PTHR28511:SF1">
    <property type="entry name" value="ENDONUCLEASE V"/>
    <property type="match status" value="1"/>
</dbReference>
<comment type="function">
    <text evidence="6">DNA repair enzyme involved in the repair of deaminated bases. Selectively cleaves double-stranded DNA at the second phosphodiester bond 3' to a deoxyinosine leaving behind the intact lesion on the nicked DNA.</text>
</comment>
<dbReference type="EC" id="3.1.21.7" evidence="6"/>
<reference evidence="8" key="1">
    <citation type="submission" date="2019-02" db="EMBL/GenBank/DDBJ databases">
        <authorList>
            <person name="Gruber-Vodicka R. H."/>
            <person name="Seah K. B. B."/>
        </authorList>
    </citation>
    <scope>NUCLEOTIDE SEQUENCE</scope>
    <source>
        <strain evidence="8">BECK_S312</strain>
        <strain evidence="7">BECK_S313</strain>
        <strain evidence="9">BECK_S426</strain>
    </source>
</reference>
<dbReference type="Pfam" id="PF04493">
    <property type="entry name" value="Endonuclease_5"/>
    <property type="match status" value="1"/>
</dbReference>
<dbReference type="CDD" id="cd06559">
    <property type="entry name" value="Endonuclease_V"/>
    <property type="match status" value="1"/>
</dbReference>
<keyword evidence="6" id="KW-0227">DNA damage</keyword>
<keyword evidence="4 6" id="KW-0255">Endonuclease</keyword>
<evidence type="ECO:0000256" key="5">
    <source>
        <dbReference type="ARBA" id="ARBA00022801"/>
    </source>
</evidence>
<feature type="site" description="Interaction with target DNA" evidence="6">
    <location>
        <position position="78"/>
    </location>
</feature>
<organism evidence="8">
    <name type="scientific">Candidatus Kentrum sp. LPFa</name>
    <dbReference type="NCBI Taxonomy" id="2126335"/>
    <lineage>
        <taxon>Bacteria</taxon>
        <taxon>Pseudomonadati</taxon>
        <taxon>Pseudomonadota</taxon>
        <taxon>Gammaproteobacteria</taxon>
        <taxon>Candidatus Kentrum</taxon>
    </lineage>
</organism>